<name>A0A8T3CLB6_9TELE</name>
<comment type="caution">
    <text evidence="2">The sequence shown here is derived from an EMBL/GenBank/DDBJ whole genome shotgun (WGS) entry which is preliminary data.</text>
</comment>
<gene>
    <name evidence="2" type="ORF">AGOR_G00217990</name>
</gene>
<accession>A0A8T3CLB6</accession>
<dbReference type="Proteomes" id="UP000829720">
    <property type="component" value="Unassembled WGS sequence"/>
</dbReference>
<feature type="region of interest" description="Disordered" evidence="1">
    <location>
        <begin position="60"/>
        <end position="137"/>
    </location>
</feature>
<dbReference type="EMBL" id="JAERUA010000021">
    <property type="protein sequence ID" value="KAI1885226.1"/>
    <property type="molecule type" value="Genomic_DNA"/>
</dbReference>
<evidence type="ECO:0000313" key="2">
    <source>
        <dbReference type="EMBL" id="KAI1885226.1"/>
    </source>
</evidence>
<organism evidence="2 3">
    <name type="scientific">Albula goreensis</name>
    <dbReference type="NCBI Taxonomy" id="1534307"/>
    <lineage>
        <taxon>Eukaryota</taxon>
        <taxon>Metazoa</taxon>
        <taxon>Chordata</taxon>
        <taxon>Craniata</taxon>
        <taxon>Vertebrata</taxon>
        <taxon>Euteleostomi</taxon>
        <taxon>Actinopterygii</taxon>
        <taxon>Neopterygii</taxon>
        <taxon>Teleostei</taxon>
        <taxon>Albuliformes</taxon>
        <taxon>Albulidae</taxon>
        <taxon>Albula</taxon>
    </lineage>
</organism>
<evidence type="ECO:0000313" key="3">
    <source>
        <dbReference type="Proteomes" id="UP000829720"/>
    </source>
</evidence>
<sequence>MAIKDEPADPVPVTTPIAMTMELGKRRSKPPIKLLDPGFLFDFGGVKREEESVDICLTRSVSQGPGRPRRAALGTGAPHRFDREQPRLRGVVSGPMPKKRVTTRLRGGGGAQGGPHRPCPANSGKPKAVGNLPKKRRQQLPLQSRRLRLLESTRRVRWRQLRGVAWTRPCDITHLRPVQGHVQELRLADHAPNPPHRGKALALSPVQQDLLQAEQCSEPHPNTRPETLQMSCLHLGRMRCVSPDLTWLFPLM</sequence>
<dbReference type="OrthoDB" id="6425912at2759"/>
<evidence type="ECO:0000256" key="1">
    <source>
        <dbReference type="SAM" id="MobiDB-lite"/>
    </source>
</evidence>
<dbReference type="AlphaFoldDB" id="A0A8T3CLB6"/>
<proteinExistence type="predicted"/>
<reference evidence="2" key="1">
    <citation type="submission" date="2021-01" db="EMBL/GenBank/DDBJ databases">
        <authorList>
            <person name="Zahm M."/>
            <person name="Roques C."/>
            <person name="Cabau C."/>
            <person name="Klopp C."/>
            <person name="Donnadieu C."/>
            <person name="Jouanno E."/>
            <person name="Lampietro C."/>
            <person name="Louis A."/>
            <person name="Herpin A."/>
            <person name="Echchiki A."/>
            <person name="Berthelot C."/>
            <person name="Parey E."/>
            <person name="Roest-Crollius H."/>
            <person name="Braasch I."/>
            <person name="Postlethwait J."/>
            <person name="Bobe J."/>
            <person name="Montfort J."/>
            <person name="Bouchez O."/>
            <person name="Begum T."/>
            <person name="Mejri S."/>
            <person name="Adams A."/>
            <person name="Chen W.-J."/>
            <person name="Guiguen Y."/>
        </authorList>
    </citation>
    <scope>NUCLEOTIDE SEQUENCE</scope>
    <source>
        <tissue evidence="2">Blood</tissue>
    </source>
</reference>
<keyword evidence="3" id="KW-1185">Reference proteome</keyword>
<protein>
    <submittedName>
        <fullName evidence="2">Uncharacterized protein</fullName>
    </submittedName>
</protein>